<keyword evidence="7" id="KW-0503">Monooxygenase</keyword>
<evidence type="ECO:0000256" key="3">
    <source>
        <dbReference type="ARBA" id="ARBA00022617"/>
    </source>
</evidence>
<name>A0A6A1V7Q2_9ROSI</name>
<organism evidence="10 11">
    <name type="scientific">Morella rubra</name>
    <name type="common">Chinese bayberry</name>
    <dbReference type="NCBI Taxonomy" id="262757"/>
    <lineage>
        <taxon>Eukaryota</taxon>
        <taxon>Viridiplantae</taxon>
        <taxon>Streptophyta</taxon>
        <taxon>Embryophyta</taxon>
        <taxon>Tracheophyta</taxon>
        <taxon>Spermatophyta</taxon>
        <taxon>Magnoliopsida</taxon>
        <taxon>eudicotyledons</taxon>
        <taxon>Gunneridae</taxon>
        <taxon>Pentapetalae</taxon>
        <taxon>rosids</taxon>
        <taxon>fabids</taxon>
        <taxon>Fagales</taxon>
        <taxon>Myricaceae</taxon>
        <taxon>Morella</taxon>
    </lineage>
</organism>
<dbReference type="Proteomes" id="UP000516437">
    <property type="component" value="Chromosome 6"/>
</dbReference>
<dbReference type="PRINTS" id="PR00463">
    <property type="entry name" value="EP450I"/>
</dbReference>
<evidence type="ECO:0000256" key="2">
    <source>
        <dbReference type="ARBA" id="ARBA00010617"/>
    </source>
</evidence>
<evidence type="ECO:0000313" key="11">
    <source>
        <dbReference type="Proteomes" id="UP000516437"/>
    </source>
</evidence>
<evidence type="ECO:0000256" key="1">
    <source>
        <dbReference type="ARBA" id="ARBA00001971"/>
    </source>
</evidence>
<comment type="cofactor">
    <cofactor evidence="1 8">
        <name>heme</name>
        <dbReference type="ChEBI" id="CHEBI:30413"/>
    </cofactor>
</comment>
<keyword evidence="6 8" id="KW-0408">Iron</keyword>
<sequence>MVLLQLLAWILLGILLPLLSFLFLTKLSTPRTPPPTSTPTLPRSFPIFGVFFSAIANRKRHIEWITDILRAAPSATYIVRKGFARPEVVTASPEVVQYILKTNFQNFGKGIHFYTTMHELLGDGIFNVDGEPWKFQRQVASHEFNTKSLRNFVENVVDTEVFDRLIPIISSAAKTGTVLVLQDILQRFAFDNICNIAFGYDPAYLLPSFPTTKLADAFEESVKISTDRLMSLFPVIWRIKKLLNIGSEKRLRMAASEVQEFARKLVREKKQELNEKSSLNSYDLLSRFSSSNQLDEDYVTDIVISFILAGRDTTSSALTSYFWLLFKHPHVESEVVKEIEGKSEALVYDEVKDMVYTHASLCESMRLYPPVWQDVKGVSNDDVLPGGIAVKKGMRMTYHPYAMGRSEKIWGPDAAEFKPERWLEKDESTKKWRFVAIRDAYAYPVFQAGPRICLGREMAFLQMKRVVAAILRQFKVVPMMEEGAELELDLQLTLKYVGGLPVKIMERV</sequence>
<dbReference type="CDD" id="cd11064">
    <property type="entry name" value="CYP86A"/>
    <property type="match status" value="1"/>
</dbReference>
<dbReference type="GO" id="GO:0016705">
    <property type="term" value="F:oxidoreductase activity, acting on paired donors, with incorporation or reduction of molecular oxygen"/>
    <property type="evidence" value="ECO:0007669"/>
    <property type="project" value="InterPro"/>
</dbReference>
<dbReference type="Pfam" id="PF00067">
    <property type="entry name" value="p450"/>
    <property type="match status" value="1"/>
</dbReference>
<dbReference type="InterPro" id="IPR001128">
    <property type="entry name" value="Cyt_P450"/>
</dbReference>
<keyword evidence="11" id="KW-1185">Reference proteome</keyword>
<dbReference type="GO" id="GO:0020037">
    <property type="term" value="F:heme binding"/>
    <property type="evidence" value="ECO:0007669"/>
    <property type="project" value="InterPro"/>
</dbReference>
<evidence type="ECO:0000256" key="6">
    <source>
        <dbReference type="ARBA" id="ARBA00023004"/>
    </source>
</evidence>
<reference evidence="10 11" key="1">
    <citation type="journal article" date="2019" name="Plant Biotechnol. J.">
        <title>The red bayberry genome and genetic basis of sex determination.</title>
        <authorList>
            <person name="Jia H.M."/>
            <person name="Jia H.J."/>
            <person name="Cai Q.L."/>
            <person name="Wang Y."/>
            <person name="Zhao H.B."/>
            <person name="Yang W.F."/>
            <person name="Wang G.Y."/>
            <person name="Li Y.H."/>
            <person name="Zhan D.L."/>
            <person name="Shen Y.T."/>
            <person name="Niu Q.F."/>
            <person name="Chang L."/>
            <person name="Qiu J."/>
            <person name="Zhao L."/>
            <person name="Xie H.B."/>
            <person name="Fu W.Y."/>
            <person name="Jin J."/>
            <person name="Li X.W."/>
            <person name="Jiao Y."/>
            <person name="Zhou C.C."/>
            <person name="Tu T."/>
            <person name="Chai C.Y."/>
            <person name="Gao J.L."/>
            <person name="Fan L.J."/>
            <person name="van de Weg E."/>
            <person name="Wang J.Y."/>
            <person name="Gao Z.S."/>
        </authorList>
    </citation>
    <scope>NUCLEOTIDE SEQUENCE [LARGE SCALE GENOMIC DNA]</scope>
    <source>
        <tissue evidence="10">Leaves</tissue>
    </source>
</reference>
<proteinExistence type="inferred from homology"/>
<dbReference type="InterPro" id="IPR002401">
    <property type="entry name" value="Cyt_P450_E_grp-I"/>
</dbReference>
<evidence type="ECO:0000256" key="9">
    <source>
        <dbReference type="SAM" id="Phobius"/>
    </source>
</evidence>
<keyword evidence="9" id="KW-0812">Transmembrane</keyword>
<protein>
    <submittedName>
        <fullName evidence="10">Cytochrome P450 94A2</fullName>
    </submittedName>
</protein>
<comment type="similarity">
    <text evidence="2">Belongs to the cytochrome P450 family.</text>
</comment>
<dbReference type="GO" id="GO:0005506">
    <property type="term" value="F:iron ion binding"/>
    <property type="evidence" value="ECO:0007669"/>
    <property type="project" value="InterPro"/>
</dbReference>
<keyword evidence="3 8" id="KW-0349">Heme</keyword>
<dbReference type="PANTHER" id="PTHR24296">
    <property type="entry name" value="CYTOCHROME P450"/>
    <property type="match status" value="1"/>
</dbReference>
<dbReference type="PRINTS" id="PR00385">
    <property type="entry name" value="P450"/>
</dbReference>
<dbReference type="OrthoDB" id="1470350at2759"/>
<feature type="transmembrane region" description="Helical" evidence="9">
    <location>
        <begin position="6"/>
        <end position="24"/>
    </location>
</feature>
<evidence type="ECO:0000313" key="10">
    <source>
        <dbReference type="EMBL" id="KAB1208879.1"/>
    </source>
</evidence>
<dbReference type="InterPro" id="IPR036396">
    <property type="entry name" value="Cyt_P450_sf"/>
</dbReference>
<evidence type="ECO:0000256" key="4">
    <source>
        <dbReference type="ARBA" id="ARBA00022723"/>
    </source>
</evidence>
<keyword evidence="5" id="KW-0560">Oxidoreductase</keyword>
<evidence type="ECO:0000256" key="8">
    <source>
        <dbReference type="PIRSR" id="PIRSR602401-1"/>
    </source>
</evidence>
<keyword evidence="9" id="KW-1133">Transmembrane helix</keyword>
<keyword evidence="4 8" id="KW-0479">Metal-binding</keyword>
<dbReference type="SUPFAM" id="SSF48264">
    <property type="entry name" value="Cytochrome P450"/>
    <property type="match status" value="1"/>
</dbReference>
<keyword evidence="9" id="KW-0472">Membrane</keyword>
<dbReference type="GO" id="GO:0004497">
    <property type="term" value="F:monooxygenase activity"/>
    <property type="evidence" value="ECO:0007669"/>
    <property type="project" value="UniProtKB-KW"/>
</dbReference>
<dbReference type="AlphaFoldDB" id="A0A6A1V7Q2"/>
<evidence type="ECO:0000256" key="7">
    <source>
        <dbReference type="ARBA" id="ARBA00023033"/>
    </source>
</evidence>
<dbReference type="EMBL" id="RXIC02000024">
    <property type="protein sequence ID" value="KAB1208879.1"/>
    <property type="molecule type" value="Genomic_DNA"/>
</dbReference>
<accession>A0A6A1V7Q2</accession>
<dbReference type="Gene3D" id="1.10.630.10">
    <property type="entry name" value="Cytochrome P450"/>
    <property type="match status" value="1"/>
</dbReference>
<evidence type="ECO:0000256" key="5">
    <source>
        <dbReference type="ARBA" id="ARBA00023002"/>
    </source>
</evidence>
<gene>
    <name evidence="10" type="ORF">CJ030_MR6G011315</name>
</gene>
<comment type="caution">
    <text evidence="10">The sequence shown here is derived from an EMBL/GenBank/DDBJ whole genome shotgun (WGS) entry which is preliminary data.</text>
</comment>
<feature type="binding site" description="axial binding residue" evidence="8">
    <location>
        <position position="453"/>
    </location>
    <ligand>
        <name>heme</name>
        <dbReference type="ChEBI" id="CHEBI:30413"/>
    </ligand>
    <ligandPart>
        <name>Fe</name>
        <dbReference type="ChEBI" id="CHEBI:18248"/>
    </ligandPart>
</feature>